<proteinExistence type="predicted"/>
<dbReference type="Proteomes" id="UP000310095">
    <property type="component" value="Unassembled WGS sequence"/>
</dbReference>
<keyword evidence="1" id="KW-0812">Transmembrane</keyword>
<sequence>MSKLVYLKILPLLILSIISPFLAVLSRGKLDLQVREIFNKLTFGEPSLLEHFLTGFFVPGAFILLYATANVFIKTKPIKIKPIIRSLAWQKLRKKIISLTRPTHIVHFAALAAIIYSFLCFAWEFDQFEKNGFFQYNQFAMDLLGGFVFCITLASILRTNSHSARARRSIVLGKF</sequence>
<keyword evidence="1" id="KW-1133">Transmembrane helix</keyword>
<protein>
    <recommendedName>
        <fullName evidence="4">VanZ-like domain-containing protein</fullName>
    </recommendedName>
</protein>
<evidence type="ECO:0000313" key="3">
    <source>
        <dbReference type="Proteomes" id="UP000310095"/>
    </source>
</evidence>
<reference evidence="2 3" key="1">
    <citation type="submission" date="2019-05" db="EMBL/GenBank/DDBJ databases">
        <title>Identification and Biocontrol Activity Analysis of Biocontrol Strain PF-1 Based on Genome-wide Data.</title>
        <authorList>
            <person name="Qi J."/>
        </authorList>
    </citation>
    <scope>NUCLEOTIDE SEQUENCE [LARGE SCALE GENOMIC DNA]</scope>
    <source>
        <strain evidence="2 3">PF-1</strain>
    </source>
</reference>
<dbReference type="RefSeq" id="WP_138641109.1">
    <property type="nucleotide sequence ID" value="NZ_CP022097.2"/>
</dbReference>
<keyword evidence="1" id="KW-0472">Membrane</keyword>
<feature type="transmembrane region" description="Helical" evidence="1">
    <location>
        <begin position="137"/>
        <end position="157"/>
    </location>
</feature>
<organism evidence="2 3">
    <name type="scientific">Pseudomonas protegens</name>
    <dbReference type="NCBI Taxonomy" id="380021"/>
    <lineage>
        <taxon>Bacteria</taxon>
        <taxon>Pseudomonadati</taxon>
        <taxon>Pseudomonadota</taxon>
        <taxon>Gammaproteobacteria</taxon>
        <taxon>Pseudomonadales</taxon>
        <taxon>Pseudomonadaceae</taxon>
        <taxon>Pseudomonas</taxon>
    </lineage>
</organism>
<gene>
    <name evidence="2" type="ORF">FEF10_20410</name>
</gene>
<feature type="transmembrane region" description="Helical" evidence="1">
    <location>
        <begin position="105"/>
        <end position="125"/>
    </location>
</feature>
<evidence type="ECO:0008006" key="4">
    <source>
        <dbReference type="Google" id="ProtNLM"/>
    </source>
</evidence>
<evidence type="ECO:0000313" key="2">
    <source>
        <dbReference type="EMBL" id="TMM62461.1"/>
    </source>
</evidence>
<feature type="transmembrane region" description="Helical" evidence="1">
    <location>
        <begin position="52"/>
        <end position="73"/>
    </location>
</feature>
<keyword evidence="3" id="KW-1185">Reference proteome</keyword>
<comment type="caution">
    <text evidence="2">The sequence shown here is derived from an EMBL/GenBank/DDBJ whole genome shotgun (WGS) entry which is preliminary data.</text>
</comment>
<accession>A0ABY2VDS3</accession>
<dbReference type="EMBL" id="VAVY01000003">
    <property type="protein sequence ID" value="TMM62461.1"/>
    <property type="molecule type" value="Genomic_DNA"/>
</dbReference>
<name>A0ABY2VDS3_9PSED</name>
<evidence type="ECO:0000256" key="1">
    <source>
        <dbReference type="SAM" id="Phobius"/>
    </source>
</evidence>